<organism evidence="3">
    <name type="scientific">Onchocerca ochengi</name>
    <name type="common">Filarial nematode worm</name>
    <dbReference type="NCBI Taxonomy" id="42157"/>
    <lineage>
        <taxon>Eukaryota</taxon>
        <taxon>Metazoa</taxon>
        <taxon>Ecdysozoa</taxon>
        <taxon>Nematoda</taxon>
        <taxon>Chromadorea</taxon>
        <taxon>Rhabditida</taxon>
        <taxon>Spirurina</taxon>
        <taxon>Spiruromorpha</taxon>
        <taxon>Filarioidea</taxon>
        <taxon>Onchocercidae</taxon>
        <taxon>Onchocerca</taxon>
    </lineage>
</organism>
<proteinExistence type="predicted"/>
<protein>
    <submittedName>
        <fullName evidence="3">INCENP_ARK-bind domain-containing protein</fullName>
    </submittedName>
</protein>
<dbReference type="OrthoDB" id="5870989at2759"/>
<evidence type="ECO:0000313" key="1">
    <source>
        <dbReference type="EMBL" id="VDM94833.1"/>
    </source>
</evidence>
<reference evidence="1 2" key="2">
    <citation type="submission" date="2018-08" db="EMBL/GenBank/DDBJ databases">
        <authorList>
            <person name="Laetsch R D."/>
            <person name="Stevens L."/>
            <person name="Kumar S."/>
            <person name="Blaxter L. M."/>
        </authorList>
    </citation>
    <scope>NUCLEOTIDE SEQUENCE [LARGE SCALE GENOMIC DNA]</scope>
</reference>
<dbReference type="STRING" id="42157.A0A182ESG2"/>
<accession>A0A182ESG2</accession>
<dbReference type="AlphaFoldDB" id="A0A182ESG2"/>
<name>A0A182ESG2_ONCOC</name>
<sequence length="87" mass="9827">MTIGADDCDDETEMNDLKESLRAWSSLASPSSSAVDQPVIEFSPDYDSDFDAVLNNVFADKNRLFQPLSDYTFVEEVFIEKKPKILN</sequence>
<dbReference type="Proteomes" id="UP000271087">
    <property type="component" value="Unassembled WGS sequence"/>
</dbReference>
<dbReference type="EMBL" id="UYRW01007195">
    <property type="protein sequence ID" value="VDM94833.1"/>
    <property type="molecule type" value="Genomic_DNA"/>
</dbReference>
<reference evidence="3" key="1">
    <citation type="submission" date="2016-06" db="UniProtKB">
        <authorList>
            <consortium name="WormBaseParasite"/>
        </authorList>
    </citation>
    <scope>IDENTIFICATION</scope>
</reference>
<keyword evidence="2" id="KW-1185">Reference proteome</keyword>
<dbReference type="WBParaSite" id="nOo.2.0.1.t11081-RA">
    <property type="protein sequence ID" value="nOo.2.0.1.t11081-RA"/>
    <property type="gene ID" value="nOo.2.0.1.g11081"/>
</dbReference>
<evidence type="ECO:0000313" key="3">
    <source>
        <dbReference type="WBParaSite" id="nOo.2.0.1.t11081-RA"/>
    </source>
</evidence>
<evidence type="ECO:0000313" key="2">
    <source>
        <dbReference type="Proteomes" id="UP000271087"/>
    </source>
</evidence>
<gene>
    <name evidence="1" type="ORF">NOO_LOCUS11081</name>
</gene>